<dbReference type="Proteomes" id="UP000095281">
    <property type="component" value="Unplaced"/>
</dbReference>
<dbReference type="SMART" id="SM00220">
    <property type="entry name" value="S_TKc"/>
    <property type="match status" value="1"/>
</dbReference>
<proteinExistence type="predicted"/>
<feature type="compositionally biased region" description="Acidic residues" evidence="1">
    <location>
        <begin position="228"/>
        <end position="259"/>
    </location>
</feature>
<evidence type="ECO:0000313" key="3">
    <source>
        <dbReference type="Proteomes" id="UP000095281"/>
    </source>
</evidence>
<reference evidence="4" key="1">
    <citation type="submission" date="2016-11" db="UniProtKB">
        <authorList>
            <consortium name="WormBaseParasite"/>
        </authorList>
    </citation>
    <scope>IDENTIFICATION</scope>
</reference>
<feature type="compositionally biased region" description="Basic and acidic residues" evidence="1">
    <location>
        <begin position="211"/>
        <end position="227"/>
    </location>
</feature>
<dbReference type="Gene3D" id="1.10.510.10">
    <property type="entry name" value="Transferase(Phosphotransferase) domain 1"/>
    <property type="match status" value="1"/>
</dbReference>
<dbReference type="GO" id="GO:0044773">
    <property type="term" value="P:mitotic DNA damage checkpoint signaling"/>
    <property type="evidence" value="ECO:0007669"/>
    <property type="project" value="TreeGrafter"/>
</dbReference>
<feature type="domain" description="Protein kinase" evidence="2">
    <location>
        <begin position="57"/>
        <end position="407"/>
    </location>
</feature>
<evidence type="ECO:0000259" key="2">
    <source>
        <dbReference type="PROSITE" id="PS50011"/>
    </source>
</evidence>
<dbReference type="Pfam" id="PF00069">
    <property type="entry name" value="Pkinase"/>
    <property type="match status" value="1"/>
</dbReference>
<feature type="region of interest" description="Disordered" evidence="1">
    <location>
        <begin position="210"/>
        <end position="260"/>
    </location>
</feature>
<dbReference type="InterPro" id="IPR011009">
    <property type="entry name" value="Kinase-like_dom_sf"/>
</dbReference>
<dbReference type="AlphaFoldDB" id="A0A1I8BIV8"/>
<dbReference type="GO" id="GO:0005524">
    <property type="term" value="F:ATP binding"/>
    <property type="evidence" value="ECO:0007669"/>
    <property type="project" value="InterPro"/>
</dbReference>
<dbReference type="PANTHER" id="PTHR44167">
    <property type="entry name" value="OVARIAN-SPECIFIC SERINE/THREONINE-PROTEIN KINASE LOK-RELATED"/>
    <property type="match status" value="1"/>
</dbReference>
<sequence length="407" mass="47036">MLEESEMSENGYGTDGSTSSTYYDAELACQCKKYTLAEFNEEIDIESKLWGKISLKYIKDKEEGEGALGRVYHAYWPEKEKCVALKVSNLKMGTTNQEHKLSRRMVENEVRILEHFSSLKKEERKYIIYMYGSQEIIIGGVSKMFFVLELGGPSLRTYFYDNIKNAIETKTLDNLVTKIGLCVAKALQQFHKHAIHLDIKSTNFVTTLKQSKNEKEEKEGDPIKDDSKNEEEDDDNVSVIIENEDDDSIKENENDSEDDASIKEIKDDELECKIIDFNTSVLLPSENVDNIKWYANGTRLYKAPEIRQTNKLNEKENKKFNVTNKVDIWAFGLMIYGLWQNANAFYKELLEVENDYELLDVELDKIRFENNNAHLYHLVKVNLKIIFMVTFTIVWINSESGKGMGNS</sequence>
<dbReference type="PANTHER" id="PTHR44167:SF24">
    <property type="entry name" value="SERINE_THREONINE-PROTEIN KINASE CHK2"/>
    <property type="match status" value="1"/>
</dbReference>
<dbReference type="Gene3D" id="3.30.200.20">
    <property type="entry name" value="Phosphorylase Kinase, domain 1"/>
    <property type="match status" value="1"/>
</dbReference>
<evidence type="ECO:0000313" key="4">
    <source>
        <dbReference type="WBParaSite" id="MhA1_Contig262.frz3.gene11"/>
    </source>
</evidence>
<protein>
    <submittedName>
        <fullName evidence="4">Protein kinase domain-containing protein</fullName>
    </submittedName>
</protein>
<keyword evidence="3" id="KW-1185">Reference proteome</keyword>
<dbReference type="InterPro" id="IPR000719">
    <property type="entry name" value="Prot_kinase_dom"/>
</dbReference>
<dbReference type="GO" id="GO:0004674">
    <property type="term" value="F:protein serine/threonine kinase activity"/>
    <property type="evidence" value="ECO:0007669"/>
    <property type="project" value="TreeGrafter"/>
</dbReference>
<name>A0A1I8BIV8_MELHA</name>
<dbReference type="SUPFAM" id="SSF56112">
    <property type="entry name" value="Protein kinase-like (PK-like)"/>
    <property type="match status" value="1"/>
</dbReference>
<organism evidence="3 4">
    <name type="scientific">Meloidogyne hapla</name>
    <name type="common">Root-knot nematode worm</name>
    <dbReference type="NCBI Taxonomy" id="6305"/>
    <lineage>
        <taxon>Eukaryota</taxon>
        <taxon>Metazoa</taxon>
        <taxon>Ecdysozoa</taxon>
        <taxon>Nematoda</taxon>
        <taxon>Chromadorea</taxon>
        <taxon>Rhabditida</taxon>
        <taxon>Tylenchina</taxon>
        <taxon>Tylenchomorpha</taxon>
        <taxon>Tylenchoidea</taxon>
        <taxon>Meloidogynidae</taxon>
        <taxon>Meloidogyninae</taxon>
        <taxon>Meloidogyne</taxon>
    </lineage>
</organism>
<evidence type="ECO:0000256" key="1">
    <source>
        <dbReference type="SAM" id="MobiDB-lite"/>
    </source>
</evidence>
<dbReference type="WBParaSite" id="MhA1_Contig262.frz3.gene11">
    <property type="protein sequence ID" value="MhA1_Contig262.frz3.gene11"/>
    <property type="gene ID" value="MhA1_Contig262.frz3.gene11"/>
</dbReference>
<dbReference type="PROSITE" id="PS50011">
    <property type="entry name" value="PROTEIN_KINASE_DOM"/>
    <property type="match status" value="1"/>
</dbReference>
<dbReference type="GO" id="GO:0005634">
    <property type="term" value="C:nucleus"/>
    <property type="evidence" value="ECO:0007669"/>
    <property type="project" value="TreeGrafter"/>
</dbReference>
<accession>A0A1I8BIV8</accession>